<name>A0ABD2VY53_9HYME</name>
<dbReference type="GO" id="GO:0008233">
    <property type="term" value="F:peptidase activity"/>
    <property type="evidence" value="ECO:0007669"/>
    <property type="project" value="UniProtKB-KW"/>
</dbReference>
<keyword evidence="3" id="KW-0548">Nucleotidyltransferase</keyword>
<protein>
    <recommendedName>
        <fullName evidence="9">Reverse transcriptase domain-containing protein</fullName>
    </recommendedName>
</protein>
<evidence type="ECO:0000256" key="2">
    <source>
        <dbReference type="ARBA" id="ARBA00022679"/>
    </source>
</evidence>
<dbReference type="InterPro" id="IPR043502">
    <property type="entry name" value="DNA/RNA_pol_sf"/>
</dbReference>
<dbReference type="PANTHER" id="PTHR24559:SF444">
    <property type="entry name" value="REVERSE TRANSCRIPTASE DOMAIN-CONTAINING PROTEIN"/>
    <property type="match status" value="1"/>
</dbReference>
<accession>A0ABD2VY53</accession>
<dbReference type="Gene3D" id="3.30.70.270">
    <property type="match status" value="1"/>
</dbReference>
<keyword evidence="7" id="KW-0695">RNA-directed DNA polymerase</keyword>
<evidence type="ECO:0000256" key="4">
    <source>
        <dbReference type="ARBA" id="ARBA00022722"/>
    </source>
</evidence>
<dbReference type="InterPro" id="IPR021109">
    <property type="entry name" value="Peptidase_aspartic_dom_sf"/>
</dbReference>
<keyword evidence="11" id="KW-1185">Reference proteome</keyword>
<dbReference type="InterPro" id="IPR043128">
    <property type="entry name" value="Rev_trsase/Diguanyl_cyclase"/>
</dbReference>
<evidence type="ECO:0000256" key="5">
    <source>
        <dbReference type="ARBA" id="ARBA00022759"/>
    </source>
</evidence>
<comment type="caution">
    <text evidence="10">The sequence shown here is derived from an EMBL/GenBank/DDBJ whole genome shotgun (WGS) entry which is preliminary data.</text>
</comment>
<organism evidence="10 11">
    <name type="scientific">Trichogramma kaykai</name>
    <dbReference type="NCBI Taxonomy" id="54128"/>
    <lineage>
        <taxon>Eukaryota</taxon>
        <taxon>Metazoa</taxon>
        <taxon>Ecdysozoa</taxon>
        <taxon>Arthropoda</taxon>
        <taxon>Hexapoda</taxon>
        <taxon>Insecta</taxon>
        <taxon>Pterygota</taxon>
        <taxon>Neoptera</taxon>
        <taxon>Endopterygota</taxon>
        <taxon>Hymenoptera</taxon>
        <taxon>Apocrita</taxon>
        <taxon>Proctotrupomorpha</taxon>
        <taxon>Chalcidoidea</taxon>
        <taxon>Trichogrammatidae</taxon>
        <taxon>Trichogramma</taxon>
    </lineage>
</organism>
<dbReference type="EMBL" id="JBJJXI010000155">
    <property type="protein sequence ID" value="KAL3385533.1"/>
    <property type="molecule type" value="Genomic_DNA"/>
</dbReference>
<dbReference type="AlphaFoldDB" id="A0ABD2VY53"/>
<dbReference type="Proteomes" id="UP001627154">
    <property type="component" value="Unassembled WGS sequence"/>
</dbReference>
<evidence type="ECO:0000256" key="1">
    <source>
        <dbReference type="ARBA" id="ARBA00022670"/>
    </source>
</evidence>
<evidence type="ECO:0000256" key="3">
    <source>
        <dbReference type="ARBA" id="ARBA00022695"/>
    </source>
</evidence>
<dbReference type="GO" id="GO:0004519">
    <property type="term" value="F:endonuclease activity"/>
    <property type="evidence" value="ECO:0007669"/>
    <property type="project" value="UniProtKB-KW"/>
</dbReference>
<feature type="domain" description="Reverse transcriptase" evidence="9">
    <location>
        <begin position="363"/>
        <end position="464"/>
    </location>
</feature>
<dbReference type="FunFam" id="3.10.10.10:FF:000007">
    <property type="entry name" value="Retrovirus-related Pol polyprotein from transposon 17.6-like Protein"/>
    <property type="match status" value="1"/>
</dbReference>
<evidence type="ECO:0000313" key="11">
    <source>
        <dbReference type="Proteomes" id="UP001627154"/>
    </source>
</evidence>
<feature type="compositionally biased region" description="Basic and acidic residues" evidence="8">
    <location>
        <begin position="93"/>
        <end position="107"/>
    </location>
</feature>
<sequence length="469" mass="52407">MQALGREHVSDETLMLLWVRLLPSELAVLLNKSVIKVNAPQVVAKADRLHERLKSSKSYSQIFSLDSAQDSESDVTVKITNAVLAAISAQTKSDQRPSHPKTKERYNKSKSSNRCRLLLHPTLCMGGQICTPRQRPGKLEYPDVCEASAPGSLISDSKRLFIKDLCSGSVYLIDTGVEISVCPRGDADDSALTCMILHAANGTAIKTYGSCNINLNFGLRRKMNWSFIRADVPYSIFGADALVHFDLVPHLKCNRLIDNLTGLFAQGHLAPVTVHGISLVDPSHPLAHILRKHSQIFNSQATPSARATKMLHYLPTTDDPIAQRARRLTPEKLKAVRQQFAKWREEGICRPSDSPWSSPIHIVPKKTPGDFRICGDYRKLNAVTKPNRYPVPNLHDFTSILDGSKIFSTLDLYQAFHQIPMAPEDVPKTALITPIGLFEFLFMPFGLRNASQTFQQYVNKALWDLPFRF</sequence>
<keyword evidence="6" id="KW-0378">Hydrolase</keyword>
<dbReference type="SUPFAM" id="SSF50630">
    <property type="entry name" value="Acid proteases"/>
    <property type="match status" value="1"/>
</dbReference>
<keyword evidence="5" id="KW-0255">Endonuclease</keyword>
<dbReference type="InterPro" id="IPR000477">
    <property type="entry name" value="RT_dom"/>
</dbReference>
<dbReference type="InterPro" id="IPR053134">
    <property type="entry name" value="RNA-dir_DNA_polymerase"/>
</dbReference>
<reference evidence="10 11" key="1">
    <citation type="journal article" date="2024" name="bioRxiv">
        <title>A reference genome for Trichogramma kaykai: A tiny desert-dwelling parasitoid wasp with competing sex-ratio distorters.</title>
        <authorList>
            <person name="Culotta J."/>
            <person name="Lindsey A.R."/>
        </authorList>
    </citation>
    <scope>NUCLEOTIDE SEQUENCE [LARGE SCALE GENOMIC DNA]</scope>
    <source>
        <strain evidence="10 11">KSX58</strain>
    </source>
</reference>
<keyword evidence="2" id="KW-0808">Transferase</keyword>
<evidence type="ECO:0000259" key="9">
    <source>
        <dbReference type="Pfam" id="PF00078"/>
    </source>
</evidence>
<feature type="region of interest" description="Disordered" evidence="8">
    <location>
        <begin position="90"/>
        <end position="111"/>
    </location>
</feature>
<evidence type="ECO:0000256" key="8">
    <source>
        <dbReference type="SAM" id="MobiDB-lite"/>
    </source>
</evidence>
<gene>
    <name evidence="10" type="ORF">TKK_018903</name>
</gene>
<evidence type="ECO:0000256" key="7">
    <source>
        <dbReference type="ARBA" id="ARBA00022918"/>
    </source>
</evidence>
<dbReference type="GO" id="GO:0003964">
    <property type="term" value="F:RNA-directed DNA polymerase activity"/>
    <property type="evidence" value="ECO:0007669"/>
    <property type="project" value="UniProtKB-KW"/>
</dbReference>
<proteinExistence type="predicted"/>
<dbReference type="CDD" id="cd01647">
    <property type="entry name" value="RT_LTR"/>
    <property type="match status" value="1"/>
</dbReference>
<keyword evidence="1" id="KW-0645">Protease</keyword>
<dbReference type="PANTHER" id="PTHR24559">
    <property type="entry name" value="TRANSPOSON TY3-I GAG-POL POLYPROTEIN"/>
    <property type="match status" value="1"/>
</dbReference>
<keyword evidence="4" id="KW-0540">Nuclease</keyword>
<dbReference type="GO" id="GO:0006508">
    <property type="term" value="P:proteolysis"/>
    <property type="evidence" value="ECO:0007669"/>
    <property type="project" value="UniProtKB-KW"/>
</dbReference>
<dbReference type="Pfam" id="PF00078">
    <property type="entry name" value="RVT_1"/>
    <property type="match status" value="1"/>
</dbReference>
<dbReference type="SUPFAM" id="SSF56672">
    <property type="entry name" value="DNA/RNA polymerases"/>
    <property type="match status" value="1"/>
</dbReference>
<evidence type="ECO:0000256" key="6">
    <source>
        <dbReference type="ARBA" id="ARBA00022801"/>
    </source>
</evidence>
<evidence type="ECO:0000313" key="10">
    <source>
        <dbReference type="EMBL" id="KAL3385533.1"/>
    </source>
</evidence>
<dbReference type="Gene3D" id="3.10.10.10">
    <property type="entry name" value="HIV Type 1 Reverse Transcriptase, subunit A, domain 1"/>
    <property type="match status" value="1"/>
</dbReference>